<evidence type="ECO:0000256" key="5">
    <source>
        <dbReference type="HAMAP-Rule" id="MF_01629"/>
    </source>
</evidence>
<gene>
    <name evidence="5" type="primary">pdxH</name>
    <name evidence="9" type="ORF">ACG33_03220</name>
</gene>
<sequence>MSTNEFLPEPLPTDPLNIFKDWFHEAIEQGTSHSLNPDAMTLATMDKAGRPAARVVLCKQLEIPAGYVVFFTNYDSRKGRELDASGRAAAVFHWDALRRQVRIEGPVLHSPDLESDRYFASRPLDSRLSAWASAQSEPLASRAALAQQMRKAARRFTIAPGSGDAEIPRPPHWGGYRLWIDCLELWVEGPGRVHDRAQWRRALQPRDAFTFDAGPWQGTRLNP</sequence>
<feature type="binding site" evidence="5 6">
    <location>
        <begin position="54"/>
        <end position="59"/>
    </location>
    <ligand>
        <name>FMN</name>
        <dbReference type="ChEBI" id="CHEBI:58210"/>
    </ligand>
</feature>
<dbReference type="Gene3D" id="2.30.110.10">
    <property type="entry name" value="Electron Transport, Fmn-binding Protein, Chain A"/>
    <property type="match status" value="1"/>
</dbReference>
<evidence type="ECO:0000256" key="4">
    <source>
        <dbReference type="ARBA" id="ARBA00023002"/>
    </source>
</evidence>
<feature type="binding site" evidence="5 6">
    <location>
        <begin position="71"/>
        <end position="72"/>
    </location>
    <ligand>
        <name>FMN</name>
        <dbReference type="ChEBI" id="CHEBI:58210"/>
    </ligand>
</feature>
<evidence type="ECO:0000313" key="10">
    <source>
        <dbReference type="Proteomes" id="UP000070250"/>
    </source>
</evidence>
<feature type="binding site" evidence="5">
    <location>
        <position position="126"/>
    </location>
    <ligand>
        <name>substrate</name>
    </ligand>
</feature>
<dbReference type="PIRSF" id="PIRSF000190">
    <property type="entry name" value="Pyd_amn-ph_oxd"/>
    <property type="match status" value="1"/>
</dbReference>
<dbReference type="EMBL" id="CP011971">
    <property type="protein sequence ID" value="AMN46136.1"/>
    <property type="molecule type" value="Genomic_DNA"/>
</dbReference>
<dbReference type="HAMAP" id="MF_01629">
    <property type="entry name" value="PdxH"/>
    <property type="match status" value="1"/>
</dbReference>
<feature type="binding site" evidence="5 6">
    <location>
        <position position="78"/>
    </location>
    <ligand>
        <name>FMN</name>
        <dbReference type="ChEBI" id="CHEBI:58210"/>
    </ligand>
</feature>
<dbReference type="GO" id="GO:0004733">
    <property type="term" value="F:pyridoxamine phosphate oxidase activity"/>
    <property type="evidence" value="ECO:0007669"/>
    <property type="project" value="UniProtKB-UniRule"/>
</dbReference>
<evidence type="ECO:0000256" key="1">
    <source>
        <dbReference type="ARBA" id="ARBA00007301"/>
    </source>
</evidence>
<dbReference type="PANTHER" id="PTHR10851:SF0">
    <property type="entry name" value="PYRIDOXINE-5'-PHOSPHATE OXIDASE"/>
    <property type="match status" value="1"/>
</dbReference>
<dbReference type="STRING" id="465721.ACG33_03220"/>
<dbReference type="InterPro" id="IPR000659">
    <property type="entry name" value="Pyridox_Oxase"/>
</dbReference>
<keyword evidence="10" id="KW-1185">Reference proteome</keyword>
<feature type="binding site" evidence="5">
    <location>
        <position position="122"/>
    </location>
    <ligand>
        <name>substrate</name>
    </ligand>
</feature>
<feature type="binding site" evidence="5 6">
    <location>
        <position position="100"/>
    </location>
    <ligand>
        <name>FMN</name>
        <dbReference type="ChEBI" id="CHEBI:58210"/>
    </ligand>
</feature>
<protein>
    <recommendedName>
        <fullName evidence="5">Pyridoxine/pyridoxamine 5'-phosphate oxidase</fullName>
        <ecNumber evidence="5">1.4.3.5</ecNumber>
    </recommendedName>
    <alternativeName>
        <fullName evidence="5">PNP/PMP oxidase</fullName>
        <shortName evidence="5">PNPOx</shortName>
    </alternativeName>
    <alternativeName>
        <fullName evidence="5">Pyridoxal 5'-phosphate synthase</fullName>
    </alternativeName>
</protein>
<feature type="binding site" evidence="5 6">
    <location>
        <position position="77"/>
    </location>
    <ligand>
        <name>FMN</name>
        <dbReference type="ChEBI" id="CHEBI:58210"/>
    </ligand>
</feature>
<dbReference type="NCBIfam" id="NF004231">
    <property type="entry name" value="PRK05679.1"/>
    <property type="match status" value="1"/>
</dbReference>
<dbReference type="UniPathway" id="UPA01068">
    <property type="reaction ID" value="UER00304"/>
</dbReference>
<feature type="binding site" evidence="5 6">
    <location>
        <begin position="135"/>
        <end position="136"/>
    </location>
    <ligand>
        <name>FMN</name>
        <dbReference type="ChEBI" id="CHEBI:58210"/>
    </ligand>
</feature>
<name>A0A127F6Q0_STEDE</name>
<feature type="binding site" evidence="5 6">
    <location>
        <position position="196"/>
    </location>
    <ligand>
        <name>FMN</name>
        <dbReference type="ChEBI" id="CHEBI:58210"/>
    </ligand>
</feature>
<evidence type="ECO:0000313" key="9">
    <source>
        <dbReference type="EMBL" id="AMN46136.1"/>
    </source>
</evidence>
<comment type="pathway">
    <text evidence="5">Cofactor metabolism; pyridoxal 5'-phosphate salvage; pyridoxal 5'-phosphate from pyridoxine 5'-phosphate: step 1/1.</text>
</comment>
<dbReference type="PANTHER" id="PTHR10851">
    <property type="entry name" value="PYRIDOXINE-5-PHOSPHATE OXIDASE"/>
    <property type="match status" value="1"/>
</dbReference>
<feature type="domain" description="Pyridoxamine 5'-phosphate oxidase N-terminal" evidence="7">
    <location>
        <begin position="36"/>
        <end position="150"/>
    </location>
</feature>
<dbReference type="Proteomes" id="UP000070250">
    <property type="component" value="Chromosome"/>
</dbReference>
<comment type="subunit">
    <text evidence="5">Homodimer.</text>
</comment>
<feature type="binding site" evidence="5">
    <location>
        <position position="118"/>
    </location>
    <ligand>
        <name>substrate</name>
    </ligand>
</feature>
<accession>A0A127F6Q0</accession>
<feature type="binding site" evidence="5">
    <location>
        <begin position="192"/>
        <end position="194"/>
    </location>
    <ligand>
        <name>substrate</name>
    </ligand>
</feature>
<dbReference type="EC" id="1.4.3.5" evidence="5"/>
<keyword evidence="2 5" id="KW-0285">Flavoprotein</keyword>
<dbReference type="InterPro" id="IPR012349">
    <property type="entry name" value="Split_barrel_FMN-bd"/>
</dbReference>
<comment type="similarity">
    <text evidence="1 5">Belongs to the pyridoxamine 5'-phosphate oxidase family.</text>
</comment>
<reference evidence="9 10" key="1">
    <citation type="submission" date="2015-06" db="EMBL/GenBank/DDBJ databases">
        <title>A Comprehensive Approach to Explore the Metabolic and Phylogenetic Diversity of Bacterial Steroid Degradation in the Environment: Testosterone as an Example.</title>
        <authorList>
            <person name="Yang F.-C."/>
            <person name="Chen Y.-L."/>
            <person name="Yu C.-P."/>
            <person name="Tang S.-L."/>
            <person name="Wang P.-H."/>
            <person name="Ismail W."/>
            <person name="Wang C.-H."/>
            <person name="Yang C.-Y."/>
            <person name="Chiang Y.-R."/>
        </authorList>
    </citation>
    <scope>NUCLEOTIDE SEQUENCE [LARGE SCALE GENOMIC DNA]</scope>
    <source>
        <strain evidence="9 10">DSM 18526</strain>
    </source>
</reference>
<proteinExistence type="inferred from homology"/>
<evidence type="ECO:0000256" key="3">
    <source>
        <dbReference type="ARBA" id="ARBA00022643"/>
    </source>
</evidence>
<keyword evidence="4 5" id="KW-0560">Oxidoreductase</keyword>
<dbReference type="AlphaFoldDB" id="A0A127F6Q0"/>
<evidence type="ECO:0000259" key="8">
    <source>
        <dbReference type="Pfam" id="PF10590"/>
    </source>
</evidence>
<dbReference type="Pfam" id="PF01243">
    <property type="entry name" value="PNPOx_N"/>
    <property type="match status" value="1"/>
</dbReference>
<comment type="pathway">
    <text evidence="5">Cofactor metabolism; pyridoxal 5'-phosphate salvage; pyridoxal 5'-phosphate from pyridoxamine 5'-phosphate: step 1/1.</text>
</comment>
<dbReference type="NCBIfam" id="TIGR00558">
    <property type="entry name" value="pdxH"/>
    <property type="match status" value="1"/>
</dbReference>
<dbReference type="InterPro" id="IPR011576">
    <property type="entry name" value="Pyridox_Oxase_N"/>
</dbReference>
<evidence type="ECO:0000256" key="2">
    <source>
        <dbReference type="ARBA" id="ARBA00022630"/>
    </source>
</evidence>
<feature type="binding site" evidence="5 6">
    <location>
        <position position="186"/>
    </location>
    <ligand>
        <name>FMN</name>
        <dbReference type="ChEBI" id="CHEBI:58210"/>
    </ligand>
</feature>
<feature type="binding site" evidence="5">
    <location>
        <position position="59"/>
    </location>
    <ligand>
        <name>substrate</name>
    </ligand>
</feature>
<organism evidence="9 10">
    <name type="scientific">Steroidobacter denitrificans</name>
    <dbReference type="NCBI Taxonomy" id="465721"/>
    <lineage>
        <taxon>Bacteria</taxon>
        <taxon>Pseudomonadati</taxon>
        <taxon>Pseudomonadota</taxon>
        <taxon>Gammaproteobacteria</taxon>
        <taxon>Steroidobacterales</taxon>
        <taxon>Steroidobacteraceae</taxon>
        <taxon>Steroidobacter</taxon>
    </lineage>
</organism>
<dbReference type="Pfam" id="PF10590">
    <property type="entry name" value="PNP_phzG_C"/>
    <property type="match status" value="1"/>
</dbReference>
<dbReference type="SUPFAM" id="SSF50475">
    <property type="entry name" value="FMN-binding split barrel"/>
    <property type="match status" value="1"/>
</dbReference>
<dbReference type="PATRIC" id="fig|465721.4.peg.695"/>
<dbReference type="GO" id="GO:0008615">
    <property type="term" value="P:pyridoxine biosynthetic process"/>
    <property type="evidence" value="ECO:0007669"/>
    <property type="project" value="UniProtKB-UniRule"/>
</dbReference>
<keyword evidence="3 5" id="KW-0288">FMN</keyword>
<evidence type="ECO:0000259" key="7">
    <source>
        <dbReference type="Pfam" id="PF01243"/>
    </source>
</evidence>
<dbReference type="GO" id="GO:0010181">
    <property type="term" value="F:FMN binding"/>
    <property type="evidence" value="ECO:0007669"/>
    <property type="project" value="UniProtKB-UniRule"/>
</dbReference>
<comment type="function">
    <text evidence="5">Catalyzes the oxidation of either pyridoxine 5'-phosphate (PNP) or pyridoxamine 5'-phosphate (PMP) into pyridoxal 5'-phosphate (PLP).</text>
</comment>
<dbReference type="RefSeq" id="WP_083536396.1">
    <property type="nucleotide sequence ID" value="NZ_CP011971.1"/>
</dbReference>
<keyword evidence="5" id="KW-0664">Pyridoxine biosynthesis</keyword>
<comment type="cofactor">
    <cofactor evidence="5 6">
        <name>FMN</name>
        <dbReference type="ChEBI" id="CHEBI:58210"/>
    </cofactor>
    <text evidence="5 6">Binds 1 FMN per subunit.</text>
</comment>
<dbReference type="OrthoDB" id="9780392at2"/>
<comment type="catalytic activity">
    <reaction evidence="5">
        <text>pyridoxamine 5'-phosphate + O2 + H2O = pyridoxal 5'-phosphate + H2O2 + NH4(+)</text>
        <dbReference type="Rhea" id="RHEA:15817"/>
        <dbReference type="ChEBI" id="CHEBI:15377"/>
        <dbReference type="ChEBI" id="CHEBI:15379"/>
        <dbReference type="ChEBI" id="CHEBI:16240"/>
        <dbReference type="ChEBI" id="CHEBI:28938"/>
        <dbReference type="ChEBI" id="CHEBI:58451"/>
        <dbReference type="ChEBI" id="CHEBI:597326"/>
        <dbReference type="EC" id="1.4.3.5"/>
    </reaction>
</comment>
<evidence type="ECO:0000256" key="6">
    <source>
        <dbReference type="PIRSR" id="PIRSR000190-2"/>
    </source>
</evidence>
<dbReference type="KEGG" id="sdf:ACG33_03220"/>
<dbReference type="InterPro" id="IPR019576">
    <property type="entry name" value="Pyridoxamine_oxidase_dimer_C"/>
</dbReference>
<comment type="catalytic activity">
    <reaction evidence="5">
        <text>pyridoxine 5'-phosphate + O2 = pyridoxal 5'-phosphate + H2O2</text>
        <dbReference type="Rhea" id="RHEA:15149"/>
        <dbReference type="ChEBI" id="CHEBI:15379"/>
        <dbReference type="ChEBI" id="CHEBI:16240"/>
        <dbReference type="ChEBI" id="CHEBI:58589"/>
        <dbReference type="ChEBI" id="CHEBI:597326"/>
        <dbReference type="EC" id="1.4.3.5"/>
    </reaction>
</comment>
<feature type="domain" description="Pyridoxine 5'-phosphate oxidase dimerisation C-terminal" evidence="8">
    <location>
        <begin position="173"/>
        <end position="223"/>
    </location>
</feature>